<dbReference type="GO" id="GO:0005886">
    <property type="term" value="C:plasma membrane"/>
    <property type="evidence" value="ECO:0007669"/>
    <property type="project" value="UniProtKB-SubCell"/>
</dbReference>
<evidence type="ECO:0000313" key="11">
    <source>
        <dbReference type="Proteomes" id="UP000650994"/>
    </source>
</evidence>
<feature type="transmembrane region" description="Helical" evidence="6">
    <location>
        <begin position="267"/>
        <end position="284"/>
    </location>
</feature>
<dbReference type="InterPro" id="IPR011701">
    <property type="entry name" value="MFS"/>
</dbReference>
<feature type="transmembrane region" description="Helical" evidence="6">
    <location>
        <begin position="87"/>
        <end position="106"/>
    </location>
</feature>
<dbReference type="Pfam" id="PF07690">
    <property type="entry name" value="MFS_1"/>
    <property type="match status" value="1"/>
</dbReference>
<gene>
    <name evidence="8" type="ORF">GCM10010984_15910</name>
    <name evidence="9" type="ORF">SAMN05443634_102313</name>
</gene>
<feature type="transmembrane region" description="Helical" evidence="6">
    <location>
        <begin position="383"/>
        <end position="401"/>
    </location>
</feature>
<feature type="transmembrane region" description="Helical" evidence="6">
    <location>
        <begin position="147"/>
        <end position="168"/>
    </location>
</feature>
<reference evidence="11" key="4">
    <citation type="journal article" date="2019" name="Int. J. Syst. Evol. Microbiol.">
        <title>The Global Catalogue of Microorganisms (GCM) 10K type strain sequencing project: providing services to taxonomists for standard genome sequencing and annotation.</title>
        <authorList>
            <consortium name="The Broad Institute Genomics Platform"/>
            <consortium name="The Broad Institute Genome Sequencing Center for Infectious Disease"/>
            <person name="Wu L."/>
            <person name="Ma J."/>
        </authorList>
    </citation>
    <scope>NUCLEOTIDE SEQUENCE [LARGE SCALE GENOMIC DNA]</scope>
    <source>
        <strain evidence="11">CGMCC 1.12707</strain>
    </source>
</reference>
<dbReference type="RefSeq" id="WP_072929788.1">
    <property type="nucleotide sequence ID" value="NZ_BMFL01000010.1"/>
</dbReference>
<evidence type="ECO:0000313" key="9">
    <source>
        <dbReference type="EMBL" id="SHK66976.1"/>
    </source>
</evidence>
<dbReference type="SUPFAM" id="SSF103473">
    <property type="entry name" value="MFS general substrate transporter"/>
    <property type="match status" value="1"/>
</dbReference>
<evidence type="ECO:0000256" key="6">
    <source>
        <dbReference type="SAM" id="Phobius"/>
    </source>
</evidence>
<dbReference type="Proteomes" id="UP000650994">
    <property type="component" value="Unassembled WGS sequence"/>
</dbReference>
<feature type="transmembrane region" description="Helical" evidence="6">
    <location>
        <begin position="231"/>
        <end position="252"/>
    </location>
</feature>
<evidence type="ECO:0000313" key="8">
    <source>
        <dbReference type="EMBL" id="GGE99136.1"/>
    </source>
</evidence>
<sequence length="407" mass="45182">MENKEKIGLTEKKYTLLFFLVCSLFLLWAIAITMGDVLNKHFQDVLHISKAKSGLVQFSMFGAYAIMGIPAGMFLKRYGYKNGVQLGLALYAFGALLFIPASNYLSFNLFRVALFILSAGLATLETVAHPFVAALGNEKTSDQRVNFAQGFNGLGAILGPLLGGFFIFNESSNGLDSVKILYSCIAAFIIFYFIIFSVVKVPNLNDPHAEETNSDVQNTNNDTPLYKQKHFIYAVIAQFFNIGAQAGTWAYFINYTVERMKYSETTASYYFSLSLGLMMIGRFVGTYLMKFIKPNILLAAFTLCNVILCVIIAQDLGMISFVSLISLNFFLSVMYPTIFSLGLKNLGNKVHQASSFLVMAMFGGAVFPQLMGKIAEKNIAHSYYLPIVCYAVILLFALKLYKPKSNS</sequence>
<evidence type="ECO:0000256" key="4">
    <source>
        <dbReference type="ARBA" id="ARBA00022989"/>
    </source>
</evidence>
<dbReference type="Gene3D" id="1.20.1250.20">
    <property type="entry name" value="MFS general substrate transporter like domains"/>
    <property type="match status" value="2"/>
</dbReference>
<evidence type="ECO:0000256" key="3">
    <source>
        <dbReference type="ARBA" id="ARBA00022692"/>
    </source>
</evidence>
<organism evidence="9 10">
    <name type="scientific">Chishuiella changwenlii</name>
    <dbReference type="NCBI Taxonomy" id="1434701"/>
    <lineage>
        <taxon>Bacteria</taxon>
        <taxon>Pseudomonadati</taxon>
        <taxon>Bacteroidota</taxon>
        <taxon>Flavobacteriia</taxon>
        <taxon>Flavobacteriales</taxon>
        <taxon>Weeksellaceae</taxon>
        <taxon>Chishuiella</taxon>
    </lineage>
</organism>
<evidence type="ECO:0000259" key="7">
    <source>
        <dbReference type="PROSITE" id="PS50850"/>
    </source>
</evidence>
<keyword evidence="2" id="KW-1003">Cell membrane</keyword>
<dbReference type="AlphaFoldDB" id="A0A1M6UCS1"/>
<dbReference type="InterPro" id="IPR036259">
    <property type="entry name" value="MFS_trans_sf"/>
</dbReference>
<dbReference type="STRING" id="1434701.SAMN05443634_102313"/>
<keyword evidence="3 6" id="KW-0812">Transmembrane</keyword>
<dbReference type="EMBL" id="BMFL01000010">
    <property type="protein sequence ID" value="GGE99136.1"/>
    <property type="molecule type" value="Genomic_DNA"/>
</dbReference>
<keyword evidence="4 6" id="KW-1133">Transmembrane helix</keyword>
<dbReference type="InterPro" id="IPR020846">
    <property type="entry name" value="MFS_dom"/>
</dbReference>
<proteinExistence type="predicted"/>
<feature type="transmembrane region" description="Helical" evidence="6">
    <location>
        <begin position="55"/>
        <end position="75"/>
    </location>
</feature>
<dbReference type="CDD" id="cd17394">
    <property type="entry name" value="MFS_FucP_like"/>
    <property type="match status" value="1"/>
</dbReference>
<feature type="transmembrane region" description="Helical" evidence="6">
    <location>
        <begin position="14"/>
        <end position="35"/>
    </location>
</feature>
<reference evidence="8" key="1">
    <citation type="journal article" date="2014" name="Int. J. Syst. Evol. Microbiol.">
        <title>Complete genome of a new Firmicutes species belonging to the dominant human colonic microbiota ('Ruminococcus bicirculans') reveals two chromosomes and a selective capacity to utilize plant glucans.</title>
        <authorList>
            <consortium name="NISC Comparative Sequencing Program"/>
            <person name="Wegmann U."/>
            <person name="Louis P."/>
            <person name="Goesmann A."/>
            <person name="Henrissat B."/>
            <person name="Duncan S.H."/>
            <person name="Flint H.J."/>
        </authorList>
    </citation>
    <scope>NUCLEOTIDE SEQUENCE</scope>
    <source>
        <strain evidence="8">CGMCC 1.12707</strain>
    </source>
</reference>
<dbReference type="PANTHER" id="PTHR43702">
    <property type="entry name" value="L-FUCOSE-PROTON SYMPORTER"/>
    <property type="match status" value="1"/>
</dbReference>
<name>A0A1M6UCS1_9FLAO</name>
<feature type="domain" description="Major facilitator superfamily (MFS) profile" evidence="7">
    <location>
        <begin position="16"/>
        <end position="406"/>
    </location>
</feature>
<feature type="transmembrane region" description="Helical" evidence="6">
    <location>
        <begin position="319"/>
        <end position="341"/>
    </location>
</feature>
<evidence type="ECO:0000256" key="5">
    <source>
        <dbReference type="ARBA" id="ARBA00023136"/>
    </source>
</evidence>
<evidence type="ECO:0000256" key="1">
    <source>
        <dbReference type="ARBA" id="ARBA00004429"/>
    </source>
</evidence>
<feature type="transmembrane region" description="Helical" evidence="6">
    <location>
        <begin position="353"/>
        <end position="371"/>
    </location>
</feature>
<feature type="transmembrane region" description="Helical" evidence="6">
    <location>
        <begin position="112"/>
        <end position="135"/>
    </location>
</feature>
<reference evidence="10" key="2">
    <citation type="submission" date="2016-11" db="EMBL/GenBank/DDBJ databases">
        <authorList>
            <person name="Varghese N."/>
            <person name="Submissions S."/>
        </authorList>
    </citation>
    <scope>NUCLEOTIDE SEQUENCE [LARGE SCALE GENOMIC DNA]</scope>
    <source>
        <strain evidence="10">DSM 27989</strain>
    </source>
</reference>
<dbReference type="GO" id="GO:0022857">
    <property type="term" value="F:transmembrane transporter activity"/>
    <property type="evidence" value="ECO:0007669"/>
    <property type="project" value="InterPro"/>
</dbReference>
<feature type="transmembrane region" description="Helical" evidence="6">
    <location>
        <begin position="296"/>
        <end position="313"/>
    </location>
</feature>
<dbReference type="EMBL" id="FRBH01000002">
    <property type="protein sequence ID" value="SHK66976.1"/>
    <property type="molecule type" value="Genomic_DNA"/>
</dbReference>
<reference evidence="8" key="5">
    <citation type="submission" date="2024-05" db="EMBL/GenBank/DDBJ databases">
        <authorList>
            <person name="Sun Q."/>
            <person name="Zhou Y."/>
        </authorList>
    </citation>
    <scope>NUCLEOTIDE SEQUENCE</scope>
    <source>
        <strain evidence="8">CGMCC 1.12707</strain>
    </source>
</reference>
<accession>A0A1M6UCS1</accession>
<dbReference type="Proteomes" id="UP000184120">
    <property type="component" value="Unassembled WGS sequence"/>
</dbReference>
<keyword evidence="11" id="KW-1185">Reference proteome</keyword>
<dbReference type="OrthoDB" id="9795150at2"/>
<feature type="transmembrane region" description="Helical" evidence="6">
    <location>
        <begin position="180"/>
        <end position="199"/>
    </location>
</feature>
<dbReference type="PROSITE" id="PS50850">
    <property type="entry name" value="MFS"/>
    <property type="match status" value="1"/>
</dbReference>
<reference evidence="9" key="3">
    <citation type="submission" date="2016-11" db="EMBL/GenBank/DDBJ databases">
        <authorList>
            <person name="Jaros S."/>
            <person name="Januszkiewicz K."/>
            <person name="Wedrychowicz H."/>
        </authorList>
    </citation>
    <scope>NUCLEOTIDE SEQUENCE [LARGE SCALE GENOMIC DNA]</scope>
    <source>
        <strain evidence="9">DSM 27989</strain>
    </source>
</reference>
<dbReference type="PANTHER" id="PTHR43702:SF3">
    <property type="entry name" value="PROTEIN TSGA"/>
    <property type="match status" value="1"/>
</dbReference>
<keyword evidence="5 6" id="KW-0472">Membrane</keyword>
<comment type="subcellular location">
    <subcellularLocation>
        <location evidence="1">Cell inner membrane</location>
        <topology evidence="1">Multi-pass membrane protein</topology>
    </subcellularLocation>
</comment>
<evidence type="ECO:0000313" key="10">
    <source>
        <dbReference type="Proteomes" id="UP000184120"/>
    </source>
</evidence>
<evidence type="ECO:0000256" key="2">
    <source>
        <dbReference type="ARBA" id="ARBA00022475"/>
    </source>
</evidence>
<protein>
    <submittedName>
        <fullName evidence="8">L-fucose:H+ symporter permease</fullName>
    </submittedName>
    <submittedName>
        <fullName evidence="9">MFS transporter, FHS family, L-fucose permease</fullName>
    </submittedName>
</protein>
<dbReference type="InterPro" id="IPR050375">
    <property type="entry name" value="MFS_TsgA-like"/>
</dbReference>